<keyword evidence="3" id="KW-1185">Reference proteome</keyword>
<feature type="chain" id="PRO_5045860384" description="OmpA-like domain-containing protein" evidence="1">
    <location>
        <begin position="21"/>
        <end position="372"/>
    </location>
</feature>
<evidence type="ECO:0000256" key="1">
    <source>
        <dbReference type="SAM" id="SignalP"/>
    </source>
</evidence>
<dbReference type="PROSITE" id="PS51257">
    <property type="entry name" value="PROKAR_LIPOPROTEIN"/>
    <property type="match status" value="1"/>
</dbReference>
<proteinExistence type="predicted"/>
<dbReference type="RefSeq" id="WP_394840039.1">
    <property type="nucleotide sequence ID" value="NZ_CP089929.1"/>
</dbReference>
<evidence type="ECO:0008006" key="4">
    <source>
        <dbReference type="Google" id="ProtNLM"/>
    </source>
</evidence>
<evidence type="ECO:0000313" key="3">
    <source>
        <dbReference type="Proteomes" id="UP001374803"/>
    </source>
</evidence>
<dbReference type="EMBL" id="CP089983">
    <property type="protein sequence ID" value="WXB10362.1"/>
    <property type="molecule type" value="Genomic_DNA"/>
</dbReference>
<dbReference type="Gene3D" id="3.30.1330.60">
    <property type="entry name" value="OmpA-like domain"/>
    <property type="match status" value="1"/>
</dbReference>
<name>A0ABZ2LN93_9BACT</name>
<accession>A0ABZ2LN93</accession>
<dbReference type="Proteomes" id="UP001374803">
    <property type="component" value="Chromosome"/>
</dbReference>
<feature type="signal peptide" evidence="1">
    <location>
        <begin position="1"/>
        <end position="20"/>
    </location>
</feature>
<organism evidence="2 3">
    <name type="scientific">Pendulispora rubella</name>
    <dbReference type="NCBI Taxonomy" id="2741070"/>
    <lineage>
        <taxon>Bacteria</taxon>
        <taxon>Pseudomonadati</taxon>
        <taxon>Myxococcota</taxon>
        <taxon>Myxococcia</taxon>
        <taxon>Myxococcales</taxon>
        <taxon>Sorangiineae</taxon>
        <taxon>Pendulisporaceae</taxon>
        <taxon>Pendulispora</taxon>
    </lineage>
</organism>
<sequence>MKRSIWILLAWPLAFSAACGGSGSQRGALGVLDAVERARSTPGAREAATLAPQEYGVAERDRALAKKAHDDGDDTAARLYAEHALASYEHATVLARLARAQSDETKAQTARTTAQADARRLAQARIDVDREGAELDRRLTLAQESLVPSSRPADPQREAARLLAARSLATQARLLCGAARLLSPTLEGLAEAEKEASDIEKKLEGTPRPVPIDAATHARVACLAVLTKVRRSAERAGAGQADALLSELSASGTWSPVRDERGVVVTLRDAFSKSALNADGEGKLKELGRVLGAHPNLAVQVVVHDATAPSAQEAGQDKQRADTAAKTIASAASSTRVRGEVAGTRTPVVDPTDAKLRARNARIDVVFVTPKD</sequence>
<keyword evidence="1" id="KW-0732">Signal</keyword>
<reference evidence="2" key="1">
    <citation type="submission" date="2021-12" db="EMBL/GenBank/DDBJ databases">
        <title>Discovery of the Pendulisporaceae a myxobacterial family with distinct sporulation behavior and unique specialized metabolism.</title>
        <authorList>
            <person name="Garcia R."/>
            <person name="Popoff A."/>
            <person name="Bader C.D."/>
            <person name="Loehr J."/>
            <person name="Walesch S."/>
            <person name="Walt C."/>
            <person name="Boldt J."/>
            <person name="Bunk B."/>
            <person name="Haeckl F.J.F.P.J."/>
            <person name="Gunesch A.P."/>
            <person name="Birkelbach J."/>
            <person name="Nuebel U."/>
            <person name="Pietschmann T."/>
            <person name="Bach T."/>
            <person name="Mueller R."/>
        </authorList>
    </citation>
    <scope>NUCLEOTIDE SEQUENCE</scope>
    <source>
        <strain evidence="2">MSr11367</strain>
    </source>
</reference>
<evidence type="ECO:0000313" key="2">
    <source>
        <dbReference type="EMBL" id="WXB10362.1"/>
    </source>
</evidence>
<protein>
    <recommendedName>
        <fullName evidence="4">OmpA-like domain-containing protein</fullName>
    </recommendedName>
</protein>
<gene>
    <name evidence="2" type="ORF">LVJ94_24435</name>
</gene>
<dbReference type="InterPro" id="IPR036737">
    <property type="entry name" value="OmpA-like_sf"/>
</dbReference>